<feature type="transmembrane region" description="Helical" evidence="1">
    <location>
        <begin position="75"/>
        <end position="93"/>
    </location>
</feature>
<feature type="transmembrane region" description="Helical" evidence="1">
    <location>
        <begin position="99"/>
        <end position="120"/>
    </location>
</feature>
<accession>A0A4Y9F4Q5</accession>
<evidence type="ECO:0000256" key="1">
    <source>
        <dbReference type="SAM" id="Phobius"/>
    </source>
</evidence>
<evidence type="ECO:0000313" key="2">
    <source>
        <dbReference type="EMBL" id="TFU23060.1"/>
    </source>
</evidence>
<dbReference type="OrthoDB" id="3698172at2"/>
<keyword evidence="1" id="KW-0472">Membrane</keyword>
<proteinExistence type="predicted"/>
<dbReference type="Proteomes" id="UP000297951">
    <property type="component" value="Unassembled WGS sequence"/>
</dbReference>
<reference evidence="2 3" key="1">
    <citation type="submission" date="2019-03" db="EMBL/GenBank/DDBJ databases">
        <title>Diversity of the mouse oral microbiome.</title>
        <authorList>
            <person name="Joseph S."/>
            <person name="Aduse-Opoku J."/>
            <person name="Curtis M."/>
            <person name="Wade W."/>
            <person name="Hashim A."/>
        </authorList>
    </citation>
    <scope>NUCLEOTIDE SEQUENCE [LARGE SCALE GENOMIC DNA]</scope>
    <source>
        <strain evidence="3">irhom_31</strain>
    </source>
</reference>
<name>A0A4Y9F4Q5_9MICC</name>
<dbReference type="EMBL" id="SPQC01000011">
    <property type="protein sequence ID" value="TFU23060.1"/>
    <property type="molecule type" value="Genomic_DNA"/>
</dbReference>
<dbReference type="RefSeq" id="WP_135011862.1">
    <property type="nucleotide sequence ID" value="NZ_JADGLK010000011.1"/>
</dbReference>
<keyword evidence="1" id="KW-1133">Transmembrane helix</keyword>
<dbReference type="InterPro" id="IPR021414">
    <property type="entry name" value="DUF3054"/>
</dbReference>
<protein>
    <submittedName>
        <fullName evidence="2">DUF3054 domain-containing protein</fullName>
    </submittedName>
</protein>
<sequence>MLSSVDSGKYFSQPIRALVDLALVLLFIAIGLTSHREPLSQLLATAAPFLLAACAGHIGVWAVRSRRQLPLLLEGFMMWVSTLVLGLGLRLSFGDTAATAFVLVSAFTLLVFLVGWRLILGLVRRKA</sequence>
<dbReference type="AlphaFoldDB" id="A0A4Y9F4Q5"/>
<comment type="caution">
    <text evidence="2">The sequence shown here is derived from an EMBL/GenBank/DDBJ whole genome shotgun (WGS) entry which is preliminary data.</text>
</comment>
<feature type="transmembrane region" description="Helical" evidence="1">
    <location>
        <begin position="41"/>
        <end position="63"/>
    </location>
</feature>
<dbReference type="Pfam" id="PF11255">
    <property type="entry name" value="DUF3054"/>
    <property type="match status" value="1"/>
</dbReference>
<keyword evidence="1" id="KW-0812">Transmembrane</keyword>
<gene>
    <name evidence="2" type="ORF">E4U03_04410</name>
</gene>
<organism evidence="2 3">
    <name type="scientific">Rothia nasimurium</name>
    <dbReference type="NCBI Taxonomy" id="85336"/>
    <lineage>
        <taxon>Bacteria</taxon>
        <taxon>Bacillati</taxon>
        <taxon>Actinomycetota</taxon>
        <taxon>Actinomycetes</taxon>
        <taxon>Micrococcales</taxon>
        <taxon>Micrococcaceae</taxon>
        <taxon>Rothia</taxon>
    </lineage>
</organism>
<evidence type="ECO:0000313" key="3">
    <source>
        <dbReference type="Proteomes" id="UP000297951"/>
    </source>
</evidence>
<feature type="transmembrane region" description="Helical" evidence="1">
    <location>
        <begin position="17"/>
        <end position="35"/>
    </location>
</feature>